<evidence type="ECO:0000313" key="3">
    <source>
        <dbReference type="Proteomes" id="UP000694844"/>
    </source>
</evidence>
<dbReference type="Proteomes" id="UP000694844">
    <property type="component" value="Chromosome 8"/>
</dbReference>
<keyword evidence="3" id="KW-1185">Reference proteome</keyword>
<accession>A0A8B8B241</accession>
<dbReference type="RefSeq" id="XP_022297103.1">
    <property type="nucleotide sequence ID" value="XM_022441395.1"/>
</dbReference>
<keyword evidence="1" id="KW-0472">Membrane</keyword>
<gene>
    <name evidence="4" type="primary">LOC111106644</name>
</gene>
<dbReference type="AlphaFoldDB" id="A0A8B8B241"/>
<dbReference type="GeneID" id="111106644"/>
<dbReference type="OrthoDB" id="6206075at2759"/>
<evidence type="ECO:0000256" key="1">
    <source>
        <dbReference type="SAM" id="Phobius"/>
    </source>
</evidence>
<evidence type="ECO:0000313" key="4">
    <source>
        <dbReference type="RefSeq" id="XP_022297103.1"/>
    </source>
</evidence>
<feature type="chain" id="PRO_5034819919" evidence="2">
    <location>
        <begin position="28"/>
        <end position="605"/>
    </location>
</feature>
<keyword evidence="2" id="KW-0732">Signal</keyword>
<feature type="signal peptide" evidence="2">
    <location>
        <begin position="1"/>
        <end position="27"/>
    </location>
</feature>
<dbReference type="KEGG" id="cvn:111106644"/>
<sequence>MRWPLPPDRTLPLLLVLQCLTLRAVRTAYYPNFGLAGCYLYKDNMDNYTRSKFNKTSDYNYTNDIPTNASFLYCVKECRKNNKTYAGIMTTPQRNCFCGNEYNQTFAKDLKECSIASNSYMTIYNTDFELKPLLAMPGNGSYLVNIWNSTKYKRIFIDDVMRNPAIDGWKQKLPYHKPEYVKLEALNRYGQNLWEMEFFTNTCMSADPSKWLADDKVLYQTGLTFNVSPSKLEIKKMENENNYIFVQGDIEKTGSSMTLVTKNTTQQPIFRNIKVNCLQITDRAACNGSYGYVEDEHKNICCKKVDDQSQNATRTTIVLYKQPPGGALEYFPIDVGVGVLDCCSNHTLFVMKNKTKICLENNGSNDEIILQTGRNYGMDKAALDLVEQDQMNFSGKGEYICGVNFSNCTEQNETTCLIGLTIDLENSTKLVNVTEFPPSIDYFLDSCVWVTAINAWCNSTCNSTCNISFYRQKDDALAIVDRLVVLGFYHKEEPKVSKWEFLNDFPLEEVYNIMRPQLEKVRDAGSVPVRNLSSRVRTKESAPDERTSSQGIGIIGGCLLGFVILIIFISDLWIIKTHLTALFRNLFSFLDRIQTSLRPPRVQEE</sequence>
<reference evidence="4" key="1">
    <citation type="submission" date="2025-08" db="UniProtKB">
        <authorList>
            <consortium name="RefSeq"/>
        </authorList>
    </citation>
    <scope>IDENTIFICATION</scope>
    <source>
        <tissue evidence="4">Whole sample</tissue>
    </source>
</reference>
<evidence type="ECO:0000256" key="2">
    <source>
        <dbReference type="SAM" id="SignalP"/>
    </source>
</evidence>
<feature type="transmembrane region" description="Helical" evidence="1">
    <location>
        <begin position="551"/>
        <end position="575"/>
    </location>
</feature>
<proteinExistence type="predicted"/>
<organism evidence="3 4">
    <name type="scientific">Crassostrea virginica</name>
    <name type="common">Eastern oyster</name>
    <dbReference type="NCBI Taxonomy" id="6565"/>
    <lineage>
        <taxon>Eukaryota</taxon>
        <taxon>Metazoa</taxon>
        <taxon>Spiralia</taxon>
        <taxon>Lophotrochozoa</taxon>
        <taxon>Mollusca</taxon>
        <taxon>Bivalvia</taxon>
        <taxon>Autobranchia</taxon>
        <taxon>Pteriomorphia</taxon>
        <taxon>Ostreida</taxon>
        <taxon>Ostreoidea</taxon>
        <taxon>Ostreidae</taxon>
        <taxon>Crassostrea</taxon>
    </lineage>
</organism>
<keyword evidence="1" id="KW-0812">Transmembrane</keyword>
<keyword evidence="1" id="KW-1133">Transmembrane helix</keyword>
<name>A0A8B8B241_CRAVI</name>
<protein>
    <submittedName>
        <fullName evidence="4">Uncharacterized protein LOC111106644</fullName>
    </submittedName>
</protein>